<dbReference type="Pfam" id="PF13515">
    <property type="entry name" value="FUSC_2"/>
    <property type="match status" value="1"/>
</dbReference>
<feature type="transmembrane region" description="Helical" evidence="7">
    <location>
        <begin position="28"/>
        <end position="54"/>
    </location>
</feature>
<comment type="caution">
    <text evidence="9">The sequence shown here is derived from an EMBL/GenBank/DDBJ whole genome shotgun (WGS) entry which is preliminary data.</text>
</comment>
<dbReference type="EMBL" id="JAESVB010000002">
    <property type="protein sequence ID" value="MCB8874868.1"/>
    <property type="molecule type" value="Genomic_DNA"/>
</dbReference>
<keyword evidence="4 7" id="KW-1133">Transmembrane helix</keyword>
<evidence type="ECO:0000313" key="10">
    <source>
        <dbReference type="Proteomes" id="UP000708298"/>
    </source>
</evidence>
<feature type="domain" description="Integral membrane bound transporter" evidence="8">
    <location>
        <begin position="393"/>
        <end position="518"/>
    </location>
</feature>
<organism evidence="9 10">
    <name type="scientific">Acidisoma silvae</name>
    <dbReference type="NCBI Taxonomy" id="2802396"/>
    <lineage>
        <taxon>Bacteria</taxon>
        <taxon>Pseudomonadati</taxon>
        <taxon>Pseudomonadota</taxon>
        <taxon>Alphaproteobacteria</taxon>
        <taxon>Acetobacterales</taxon>
        <taxon>Acidocellaceae</taxon>
        <taxon>Acidisoma</taxon>
    </lineage>
</organism>
<dbReference type="PANTHER" id="PTHR30509:SF9">
    <property type="entry name" value="MULTIDRUG RESISTANCE PROTEIN MDTO"/>
    <property type="match status" value="1"/>
</dbReference>
<keyword evidence="3 7" id="KW-0812">Transmembrane</keyword>
<evidence type="ECO:0000256" key="5">
    <source>
        <dbReference type="ARBA" id="ARBA00023136"/>
    </source>
</evidence>
<evidence type="ECO:0000256" key="3">
    <source>
        <dbReference type="ARBA" id="ARBA00022692"/>
    </source>
</evidence>
<evidence type="ECO:0000313" key="9">
    <source>
        <dbReference type="EMBL" id="MCB8874868.1"/>
    </source>
</evidence>
<feature type="transmembrane region" description="Helical" evidence="7">
    <location>
        <begin position="435"/>
        <end position="459"/>
    </location>
</feature>
<dbReference type="PANTHER" id="PTHR30509">
    <property type="entry name" value="P-HYDROXYBENZOIC ACID EFFLUX PUMP SUBUNIT-RELATED"/>
    <property type="match status" value="1"/>
</dbReference>
<sequence length="700" mass="75709">MTALKRSSFAVDFAAFSLQEGVRAGLSVAALVVLHAWFDFPLLLLTALGALLTCLADAGTPGRERLPALFAFAVLGAAIGVLFGLARAQGLYLAIPLAGIAIFMASFARVYGPAGMQVGNLLSVWIVLAVDVPQPSLPTALISGGMFFIGCLWAIFLTSVIWRIQTTLPFRHVIGDCYRSLAAMTQDMREILALRLDAPLAAARWEQNARVFRGGGRVVIETARTDVLALARSHGSGPRVSRAWLRLEAADQAFAALSGVADLLEAGRRVNQTRAGRILRHLRQDMLSIAHAIDTDESIDLPRLTKSLNGVRGYIGELPPYDPLRKLVETIAERLFVAASLTAPENLNPGSFMDGRSALPWPERVLGPILSNLHRASSHLRHAGMAGFAAILCLSYTLHQEHEYERWLTITLLMTMQPHFSLTWQRMLERIGGTVLGGLIASGLSLFLHTPLTVSLAMFPLAVIAFTLRRVSFGLFLSALTPMVILLVESSAPGASEITIALMRALYTVIGGLLALVCSLALWPGRQPQRAMEEVHGAIAAHAKLVDGTLGLMLGDTDMAHWDSGRRQCGITSNTLESALSRSMLEPRLISGNHVNAALTIDAALRRIMGRSTVLRVSWAGEIAEGKPPPVPIEIILQWRQWCADCAARILDDGPGRVASLTLPPRPALDAPPDEPVADSLRRIARQIELIAGAMPKLRR</sequence>
<keyword evidence="2" id="KW-1003">Cell membrane</keyword>
<evidence type="ECO:0000259" key="8">
    <source>
        <dbReference type="Pfam" id="PF13515"/>
    </source>
</evidence>
<gene>
    <name evidence="9" type="ORF">ASILVAE211_06710</name>
</gene>
<dbReference type="RefSeq" id="WP_227320526.1">
    <property type="nucleotide sequence ID" value="NZ_JAESVB010000002.1"/>
</dbReference>
<feature type="transmembrane region" description="Helical" evidence="7">
    <location>
        <begin position="471"/>
        <end position="488"/>
    </location>
</feature>
<evidence type="ECO:0000256" key="4">
    <source>
        <dbReference type="ARBA" id="ARBA00022989"/>
    </source>
</evidence>
<accession>A0A963YQY7</accession>
<comment type="similarity">
    <text evidence="6">Belongs to the YccS/YhfK family.</text>
</comment>
<evidence type="ECO:0000256" key="1">
    <source>
        <dbReference type="ARBA" id="ARBA00004651"/>
    </source>
</evidence>
<feature type="transmembrane region" description="Helical" evidence="7">
    <location>
        <begin position="500"/>
        <end position="523"/>
    </location>
</feature>
<proteinExistence type="inferred from homology"/>
<evidence type="ECO:0000256" key="2">
    <source>
        <dbReference type="ARBA" id="ARBA00022475"/>
    </source>
</evidence>
<feature type="transmembrane region" description="Helical" evidence="7">
    <location>
        <begin position="140"/>
        <end position="162"/>
    </location>
</feature>
<keyword evidence="5 7" id="KW-0472">Membrane</keyword>
<reference evidence="9" key="2">
    <citation type="submission" date="2021-01" db="EMBL/GenBank/DDBJ databases">
        <authorList>
            <person name="Mieszkin S."/>
            <person name="Pouder E."/>
            <person name="Alain K."/>
        </authorList>
    </citation>
    <scope>NUCLEOTIDE SEQUENCE</scope>
    <source>
        <strain evidence="9">HW T2.11</strain>
    </source>
</reference>
<protein>
    <submittedName>
        <fullName evidence="9">FUSC family protein</fullName>
    </submittedName>
</protein>
<dbReference type="Proteomes" id="UP000708298">
    <property type="component" value="Unassembled WGS sequence"/>
</dbReference>
<comment type="subcellular location">
    <subcellularLocation>
        <location evidence="1">Cell membrane</location>
        <topology evidence="1">Multi-pass membrane protein</topology>
    </subcellularLocation>
</comment>
<evidence type="ECO:0000256" key="6">
    <source>
        <dbReference type="ARBA" id="ARBA00043993"/>
    </source>
</evidence>
<evidence type="ECO:0000256" key="7">
    <source>
        <dbReference type="SAM" id="Phobius"/>
    </source>
</evidence>
<feature type="transmembrane region" description="Helical" evidence="7">
    <location>
        <begin position="66"/>
        <end position="85"/>
    </location>
</feature>
<reference evidence="9" key="1">
    <citation type="journal article" date="2021" name="Microorganisms">
        <title>Acidisoma silvae sp. nov. and Acidisomacellulosilytica sp. nov., Two Acidophilic Bacteria Isolated from Decaying Wood, Hydrolyzing Cellulose and Producing Poly-3-hydroxybutyrate.</title>
        <authorList>
            <person name="Mieszkin S."/>
            <person name="Pouder E."/>
            <person name="Uroz S."/>
            <person name="Simon-Colin C."/>
            <person name="Alain K."/>
        </authorList>
    </citation>
    <scope>NUCLEOTIDE SEQUENCE</scope>
    <source>
        <strain evidence="9">HW T2.11</strain>
    </source>
</reference>
<name>A0A963YQY7_9PROT</name>
<dbReference type="GO" id="GO:0005886">
    <property type="term" value="C:plasma membrane"/>
    <property type="evidence" value="ECO:0007669"/>
    <property type="project" value="UniProtKB-SubCell"/>
</dbReference>
<dbReference type="AlphaFoldDB" id="A0A963YQY7"/>
<dbReference type="InterPro" id="IPR049453">
    <property type="entry name" value="Memb_transporter_dom"/>
</dbReference>
<feature type="transmembrane region" description="Helical" evidence="7">
    <location>
        <begin position="91"/>
        <end position="111"/>
    </location>
</feature>
<keyword evidence="10" id="KW-1185">Reference proteome</keyword>